<dbReference type="GeneID" id="5037121"/>
<dbReference type="EMBL" id="CT868489">
    <property type="protein sequence ID" value="CAK83939.1"/>
    <property type="molecule type" value="Genomic_DNA"/>
</dbReference>
<feature type="repeat" description="TPR" evidence="3">
    <location>
        <begin position="394"/>
        <end position="427"/>
    </location>
</feature>
<dbReference type="InterPro" id="IPR019734">
    <property type="entry name" value="TPR_rpt"/>
</dbReference>
<dbReference type="eggNOG" id="KOG4626">
    <property type="taxonomic scope" value="Eukaryota"/>
</dbReference>
<dbReference type="RefSeq" id="XP_001451336.1">
    <property type="nucleotide sequence ID" value="XM_001451299.1"/>
</dbReference>
<feature type="repeat" description="TPR" evidence="3">
    <location>
        <begin position="224"/>
        <end position="257"/>
    </location>
</feature>
<dbReference type="Pfam" id="PF13181">
    <property type="entry name" value="TPR_8"/>
    <property type="match status" value="3"/>
</dbReference>
<dbReference type="InterPro" id="IPR011990">
    <property type="entry name" value="TPR-like_helical_dom_sf"/>
</dbReference>
<dbReference type="KEGG" id="ptm:GSPATT00039571001"/>
<evidence type="ECO:0000313" key="5">
    <source>
        <dbReference type="Proteomes" id="UP000000600"/>
    </source>
</evidence>
<accession>A0DLM2</accession>
<organism evidence="4 5">
    <name type="scientific">Paramecium tetraurelia</name>
    <dbReference type="NCBI Taxonomy" id="5888"/>
    <lineage>
        <taxon>Eukaryota</taxon>
        <taxon>Sar</taxon>
        <taxon>Alveolata</taxon>
        <taxon>Ciliophora</taxon>
        <taxon>Intramacronucleata</taxon>
        <taxon>Oligohymenophorea</taxon>
        <taxon>Peniculida</taxon>
        <taxon>Parameciidae</taxon>
        <taxon>Paramecium</taxon>
    </lineage>
</organism>
<protein>
    <submittedName>
        <fullName evidence="4">Uncharacterized protein</fullName>
    </submittedName>
</protein>
<keyword evidence="1" id="KW-0677">Repeat</keyword>
<dbReference type="InterPro" id="IPR050498">
    <property type="entry name" value="Ycf3"/>
</dbReference>
<dbReference type="PANTHER" id="PTHR44858">
    <property type="entry name" value="TETRATRICOPEPTIDE REPEAT PROTEIN 6"/>
    <property type="match status" value="1"/>
</dbReference>
<evidence type="ECO:0000256" key="1">
    <source>
        <dbReference type="ARBA" id="ARBA00022737"/>
    </source>
</evidence>
<dbReference type="SUPFAM" id="SSF48452">
    <property type="entry name" value="TPR-like"/>
    <property type="match status" value="3"/>
</dbReference>
<dbReference type="PANTHER" id="PTHR44858:SF1">
    <property type="entry name" value="UDP-N-ACETYLGLUCOSAMINE--PEPTIDE N-ACETYLGLUCOSAMINYLTRANSFERASE SPINDLY-RELATED"/>
    <property type="match status" value="1"/>
</dbReference>
<keyword evidence="2 3" id="KW-0802">TPR repeat</keyword>
<evidence type="ECO:0000256" key="2">
    <source>
        <dbReference type="ARBA" id="ARBA00022803"/>
    </source>
</evidence>
<evidence type="ECO:0000256" key="3">
    <source>
        <dbReference type="PROSITE-ProRule" id="PRU00339"/>
    </source>
</evidence>
<dbReference type="Pfam" id="PF13414">
    <property type="entry name" value="TPR_11"/>
    <property type="match status" value="1"/>
</dbReference>
<keyword evidence="5" id="KW-1185">Reference proteome</keyword>
<dbReference type="PROSITE" id="PS50293">
    <property type="entry name" value="TPR_REGION"/>
    <property type="match status" value="4"/>
</dbReference>
<dbReference type="Gene3D" id="1.25.40.10">
    <property type="entry name" value="Tetratricopeptide repeat domain"/>
    <property type="match status" value="5"/>
</dbReference>
<dbReference type="OrthoDB" id="2942533at2759"/>
<feature type="repeat" description="TPR" evidence="3">
    <location>
        <begin position="258"/>
        <end position="291"/>
    </location>
</feature>
<dbReference type="OMA" id="YQNIGDQ"/>
<dbReference type="HOGENOM" id="CLU_542356_0_0_1"/>
<reference evidence="4 5" key="1">
    <citation type="journal article" date="2006" name="Nature">
        <title>Global trends of whole-genome duplications revealed by the ciliate Paramecium tetraurelia.</title>
        <authorList>
            <consortium name="Genoscope"/>
            <person name="Aury J.-M."/>
            <person name="Jaillon O."/>
            <person name="Duret L."/>
            <person name="Noel B."/>
            <person name="Jubin C."/>
            <person name="Porcel B.M."/>
            <person name="Segurens B."/>
            <person name="Daubin V."/>
            <person name="Anthouard V."/>
            <person name="Aiach N."/>
            <person name="Arnaiz O."/>
            <person name="Billaut A."/>
            <person name="Beisson J."/>
            <person name="Blanc I."/>
            <person name="Bouhouche K."/>
            <person name="Camara F."/>
            <person name="Duharcourt S."/>
            <person name="Guigo R."/>
            <person name="Gogendeau D."/>
            <person name="Katinka M."/>
            <person name="Keller A.-M."/>
            <person name="Kissmehl R."/>
            <person name="Klotz C."/>
            <person name="Koll F."/>
            <person name="Le Moue A."/>
            <person name="Lepere C."/>
            <person name="Malinsky S."/>
            <person name="Nowacki M."/>
            <person name="Nowak J.K."/>
            <person name="Plattner H."/>
            <person name="Poulain J."/>
            <person name="Ruiz F."/>
            <person name="Serrano V."/>
            <person name="Zagulski M."/>
            <person name="Dessen P."/>
            <person name="Betermier M."/>
            <person name="Weissenbach J."/>
            <person name="Scarpelli C."/>
            <person name="Schachter V."/>
            <person name="Sperling L."/>
            <person name="Meyer E."/>
            <person name="Cohen J."/>
            <person name="Wincker P."/>
        </authorList>
    </citation>
    <scope>NUCLEOTIDE SEQUENCE [LARGE SCALE GENOMIC DNA]</scope>
    <source>
        <strain evidence="4 5">Stock d4-2</strain>
    </source>
</reference>
<dbReference type="AlphaFoldDB" id="A0DLM2"/>
<dbReference type="InParanoid" id="A0DLM2"/>
<dbReference type="SMART" id="SM00028">
    <property type="entry name" value="TPR"/>
    <property type="match status" value="9"/>
</dbReference>
<gene>
    <name evidence="4" type="ORF">GSPATT00039571001</name>
</gene>
<feature type="repeat" description="TPR" evidence="3">
    <location>
        <begin position="292"/>
        <end position="325"/>
    </location>
</feature>
<dbReference type="Pfam" id="PF00515">
    <property type="entry name" value="TPR_1"/>
    <property type="match status" value="1"/>
</dbReference>
<dbReference type="PROSITE" id="PS50005">
    <property type="entry name" value="TPR"/>
    <property type="match status" value="5"/>
</dbReference>
<feature type="repeat" description="TPR" evidence="3">
    <location>
        <begin position="436"/>
        <end position="469"/>
    </location>
</feature>
<name>A0DLM2_PARTE</name>
<proteinExistence type="predicted"/>
<evidence type="ECO:0000313" key="4">
    <source>
        <dbReference type="EMBL" id="CAK83939.1"/>
    </source>
</evidence>
<sequence length="503" mass="59249">MIQQNVVEDNETKALIHYEKSLVQLIVFIEELRTKYQFEEALEEVNKTITAQSIISQSIHFTWFTHHNISQETYMKNQECMIEHQKMQIMEQAQILIYQRVIISEVNLYKIIATIYWRTKLYEQAIQDCMQCLEIDKNFALVYHRMGISTVNKLGKIVGSKGDKEKELEYYNIAISLDANSLKAFMNRGMVQSKIGILFHNQGEYEKALNDYCYGNTILDSKHPIAYFNRGILYNQMGNSENALQDYDKAILIDPKYVDTYFQRGFIYYKKGDIENAVNDYNQILQLDFSNIKAYLQRGLMYLQINEREKAINDLNKAMQLDPQLSENYNLRSFLYQQTSEVENSSNDCPYVIQSDLQASLYYYIRGFIHQVMSKSENALKDISQAIEIYPLNFQAFFLRGVIYNEMCKTEEAFQDFSEAIKIDPKNFQDWFQRGDVVISILGLIYEQMGNFENALNDYDQAILIDPQDTEVYFRRGEFFNLIQVVYMIKMVIKKKYQTIVIK</sequence>
<dbReference type="Proteomes" id="UP000000600">
    <property type="component" value="Unassembled WGS sequence"/>
</dbReference>
<dbReference type="STRING" id="5888.A0DLM2"/>